<comment type="caution">
    <text evidence="1">The sequence shown here is derived from an EMBL/GenBank/DDBJ whole genome shotgun (WGS) entry which is preliminary data.</text>
</comment>
<dbReference type="OrthoDB" id="5472067at2"/>
<evidence type="ECO:0000313" key="1">
    <source>
        <dbReference type="EMBL" id="SFL61377.1"/>
    </source>
</evidence>
<organism evidence="1 2">
    <name type="scientific">Desulfomicrobium norvegicum (strain DSM 1741 / NCIMB 8310)</name>
    <name type="common">Desulfovibrio baculatus (strain Norway 4)</name>
    <name type="synonym">Desulfovibrio desulfuricans (strain Norway 4)</name>
    <dbReference type="NCBI Taxonomy" id="52561"/>
    <lineage>
        <taxon>Bacteria</taxon>
        <taxon>Pseudomonadati</taxon>
        <taxon>Thermodesulfobacteriota</taxon>
        <taxon>Desulfovibrionia</taxon>
        <taxon>Desulfovibrionales</taxon>
        <taxon>Desulfomicrobiaceae</taxon>
        <taxon>Desulfomicrobium</taxon>
    </lineage>
</organism>
<gene>
    <name evidence="1" type="ORF">SAMN05421830_10426</name>
</gene>
<evidence type="ECO:0000313" key="2">
    <source>
        <dbReference type="Proteomes" id="UP000199581"/>
    </source>
</evidence>
<keyword evidence="2" id="KW-1185">Reference proteome</keyword>
<protein>
    <submittedName>
        <fullName evidence="1">Uncharacterized protein</fullName>
    </submittedName>
</protein>
<reference evidence="1 2" key="1">
    <citation type="submission" date="2016-10" db="EMBL/GenBank/DDBJ databases">
        <authorList>
            <person name="Varghese N."/>
            <person name="Submissions S."/>
        </authorList>
    </citation>
    <scope>NUCLEOTIDE SEQUENCE [LARGE SCALE GENOMIC DNA]</scope>
    <source>
        <strain evidence="1 2">DSM 1741</strain>
    </source>
</reference>
<sequence>MDSELRKRLDDFFDVGFGKTTGIDTALEITKIYAGSAAADPDKIPDLFVRLVQLFEPRLEVRDER</sequence>
<dbReference type="RefSeq" id="WP_092190957.1">
    <property type="nucleotide sequence ID" value="NZ_FOTO01000004.1"/>
</dbReference>
<proteinExistence type="predicted"/>
<accession>A0A8G2F737</accession>
<dbReference type="AlphaFoldDB" id="A0A8G2F737"/>
<dbReference type="Proteomes" id="UP000199581">
    <property type="component" value="Unassembled WGS sequence"/>
</dbReference>
<name>A0A8G2F737_DESNO</name>
<dbReference type="EMBL" id="FOTO01000004">
    <property type="protein sequence ID" value="SFL61377.1"/>
    <property type="molecule type" value="Genomic_DNA"/>
</dbReference>